<organism evidence="3 4">
    <name type="scientific">Xylocopilactobacillus apis</name>
    <dbReference type="NCBI Taxonomy" id="2932183"/>
    <lineage>
        <taxon>Bacteria</taxon>
        <taxon>Bacillati</taxon>
        <taxon>Bacillota</taxon>
        <taxon>Bacilli</taxon>
        <taxon>Lactobacillales</taxon>
        <taxon>Lactobacillaceae</taxon>
        <taxon>Xylocopilactobacillus</taxon>
    </lineage>
</organism>
<name>A0AAU9DCJ2_9LACO</name>
<feature type="domain" description="Restriction endonuclease type I HsdR second RecA-like helicase" evidence="2">
    <location>
        <begin position="2"/>
        <end position="108"/>
    </location>
</feature>
<evidence type="ECO:0000313" key="3">
    <source>
        <dbReference type="EMBL" id="BDR57495.1"/>
    </source>
</evidence>
<dbReference type="PANTHER" id="PTHR30195">
    <property type="entry name" value="TYPE I SITE-SPECIFIC DEOXYRIBONUCLEASE PROTEIN SUBUNIT M AND R"/>
    <property type="match status" value="1"/>
</dbReference>
<dbReference type="EMBL" id="AP026801">
    <property type="protein sequence ID" value="BDR57495.1"/>
    <property type="molecule type" value="Genomic_DNA"/>
</dbReference>
<dbReference type="KEGG" id="xak:KIMC2_20570"/>
<evidence type="ECO:0000256" key="1">
    <source>
        <dbReference type="ARBA" id="ARBA00022747"/>
    </source>
</evidence>
<accession>A0AAU9DCJ2</accession>
<dbReference type="Pfam" id="PF22679">
    <property type="entry name" value="T1R_D3-like"/>
    <property type="match status" value="1"/>
</dbReference>
<dbReference type="InterPro" id="IPR051268">
    <property type="entry name" value="Type-I_R_enzyme_R_subunit"/>
</dbReference>
<keyword evidence="1" id="KW-0680">Restriction system</keyword>
<reference evidence="3 4" key="1">
    <citation type="journal article" date="2023" name="Microbiol. Spectr.">
        <title>Symbiosis of Carpenter Bees with Uncharacterized Lactic Acid Bacteria Showing NAD Auxotrophy.</title>
        <authorList>
            <person name="Kawasaki S."/>
            <person name="Ozawa K."/>
            <person name="Mori T."/>
            <person name="Yamamoto A."/>
            <person name="Ito M."/>
            <person name="Ohkuma M."/>
            <person name="Sakamoto M."/>
            <person name="Matsutani M."/>
        </authorList>
    </citation>
    <scope>NUCLEOTIDE SEQUENCE [LARGE SCALE GENOMIC DNA]</scope>
    <source>
        <strain evidence="3 4">KimC2</strain>
    </source>
</reference>
<sequence length="145" mass="16933">MKTAMSDYQKMFNTMNFLDSPNSERSFLNDITKRLARKKPYNHNDPNDILDLVIVSDHQLTGFDSKFVNIIYLDKVLAEGLLIQAMSRTNRVLNKEAKPYGKVRFYRKGELMEENVSQALVIYTKEVTTRSLMPKSRHRQKNSKI</sequence>
<dbReference type="AlphaFoldDB" id="A0AAU9DCJ2"/>
<proteinExistence type="predicted"/>
<dbReference type="InterPro" id="IPR027417">
    <property type="entry name" value="P-loop_NTPase"/>
</dbReference>
<dbReference type="GO" id="GO:0009307">
    <property type="term" value="P:DNA restriction-modification system"/>
    <property type="evidence" value="ECO:0007669"/>
    <property type="project" value="UniProtKB-KW"/>
</dbReference>
<dbReference type="Proteomes" id="UP001321804">
    <property type="component" value="Chromosome"/>
</dbReference>
<dbReference type="PANTHER" id="PTHR30195:SF16">
    <property type="entry name" value="TYPE I RESTRICTION ENZYME ENDONUCLEASE SUBUNIT"/>
    <property type="match status" value="1"/>
</dbReference>
<evidence type="ECO:0000259" key="2">
    <source>
        <dbReference type="Pfam" id="PF22679"/>
    </source>
</evidence>
<dbReference type="InterPro" id="IPR055180">
    <property type="entry name" value="HsdR_RecA-like_helicase_dom_2"/>
</dbReference>
<dbReference type="Gene3D" id="3.40.50.300">
    <property type="entry name" value="P-loop containing nucleotide triphosphate hydrolases"/>
    <property type="match status" value="1"/>
</dbReference>
<evidence type="ECO:0000313" key="4">
    <source>
        <dbReference type="Proteomes" id="UP001321804"/>
    </source>
</evidence>
<keyword evidence="4" id="KW-1185">Reference proteome</keyword>
<gene>
    <name evidence="3" type="ORF">KIMC2_20570</name>
</gene>
<protein>
    <recommendedName>
        <fullName evidence="2">Restriction endonuclease type I HsdR second RecA-like helicase domain-containing protein</fullName>
    </recommendedName>
</protein>